<dbReference type="KEGG" id="vbr:A6E01_19950"/>
<dbReference type="RefSeq" id="WP_065211250.1">
    <property type="nucleotide sequence ID" value="NZ_CP016179.1"/>
</dbReference>
<sequence length="75" mass="8277">MDLYTAIANKVEHKFHGNLVAEVAVDPCSRVTHEVDVSPGNLVGAIKSLLHRDMSMGVRIKRICGLDEDQIYSVI</sequence>
<protein>
    <submittedName>
        <fullName evidence="1">Uncharacterized protein</fullName>
    </submittedName>
</protein>
<gene>
    <name evidence="1" type="ORF">A6E01_19950</name>
</gene>
<accession>A0AAN0XZK8</accession>
<dbReference type="AlphaFoldDB" id="A0AAN0XZK8"/>
<evidence type="ECO:0000313" key="1">
    <source>
        <dbReference type="EMBL" id="ANO35488.1"/>
    </source>
</evidence>
<organism evidence="1 2">
    <name type="scientific">Vibrio breoganii</name>
    <dbReference type="NCBI Taxonomy" id="553239"/>
    <lineage>
        <taxon>Bacteria</taxon>
        <taxon>Pseudomonadati</taxon>
        <taxon>Pseudomonadota</taxon>
        <taxon>Gammaproteobacteria</taxon>
        <taxon>Vibrionales</taxon>
        <taxon>Vibrionaceae</taxon>
        <taxon>Vibrio</taxon>
    </lineage>
</organism>
<proteinExistence type="predicted"/>
<evidence type="ECO:0000313" key="2">
    <source>
        <dbReference type="Proteomes" id="UP000092018"/>
    </source>
</evidence>
<dbReference type="EMBL" id="CP016179">
    <property type="protein sequence ID" value="ANO35488.1"/>
    <property type="molecule type" value="Genomic_DNA"/>
</dbReference>
<reference evidence="1 2" key="1">
    <citation type="submission" date="2016-06" db="EMBL/GenBank/DDBJ databases">
        <title>Adaptive Radiation by Waves of Gene Transfer Leads to Fine-Scale Resource Partitioning in Marine Microbes.</title>
        <authorList>
            <person name="Hehemann J.-H."/>
            <person name="Arevalo P."/>
            <person name="Datta M.S."/>
            <person name="Yu X."/>
            <person name="Corzett C."/>
            <person name="Henschel A."/>
            <person name="Preheim S.P."/>
            <person name="Timberlake S."/>
            <person name="Alm E.J."/>
            <person name="Polz M.F."/>
        </authorList>
    </citation>
    <scope>NUCLEOTIDE SEQUENCE [LARGE SCALE GENOMIC DNA]</scope>
    <source>
        <strain evidence="1 2">FF50</strain>
        <plasmid evidence="1 2">unnamed1</plasmid>
    </source>
</reference>
<geneLocation type="plasmid" evidence="1 2">
    <name>unnamed1</name>
</geneLocation>
<dbReference type="Proteomes" id="UP000092018">
    <property type="component" value="Plasmid unnamed1"/>
</dbReference>
<name>A0AAN0XZK8_9VIBR</name>
<keyword evidence="1" id="KW-0614">Plasmid</keyword>